<dbReference type="CDD" id="cd00075">
    <property type="entry name" value="HATPase"/>
    <property type="match status" value="1"/>
</dbReference>
<keyword evidence="7" id="KW-0902">Two-component regulatory system</keyword>
<evidence type="ECO:0000256" key="4">
    <source>
        <dbReference type="ARBA" id="ARBA00022553"/>
    </source>
</evidence>
<evidence type="ECO:0000256" key="7">
    <source>
        <dbReference type="ARBA" id="ARBA00023012"/>
    </source>
</evidence>
<dbReference type="Proteomes" id="UP000604481">
    <property type="component" value="Unassembled WGS sequence"/>
</dbReference>
<dbReference type="Pfam" id="PF00512">
    <property type="entry name" value="HisKA"/>
    <property type="match status" value="1"/>
</dbReference>
<dbReference type="SUPFAM" id="SSF48452">
    <property type="entry name" value="TPR-like"/>
    <property type="match status" value="2"/>
</dbReference>
<evidence type="ECO:0000256" key="8">
    <source>
        <dbReference type="SAM" id="Coils"/>
    </source>
</evidence>
<protein>
    <recommendedName>
        <fullName evidence="3">histidine kinase</fullName>
        <ecNumber evidence="3">2.7.13.3</ecNumber>
    </recommendedName>
</protein>
<keyword evidence="4" id="KW-0597">Phosphoprotein</keyword>
<dbReference type="Gene3D" id="1.25.40.10">
    <property type="entry name" value="Tetratricopeptide repeat domain"/>
    <property type="match status" value="2"/>
</dbReference>
<name>A0A8J7FJA8_9NEIS</name>
<dbReference type="Gene3D" id="1.10.287.130">
    <property type="match status" value="1"/>
</dbReference>
<dbReference type="InterPro" id="IPR003018">
    <property type="entry name" value="GAF"/>
</dbReference>
<comment type="catalytic activity">
    <reaction evidence="1">
        <text>ATP + protein L-histidine = ADP + protein N-phospho-L-histidine.</text>
        <dbReference type="EC" id="2.7.13.3"/>
    </reaction>
</comment>
<keyword evidence="8" id="KW-0175">Coiled coil</keyword>
<dbReference type="InterPro" id="IPR036890">
    <property type="entry name" value="HATPase_C_sf"/>
</dbReference>
<dbReference type="PRINTS" id="PR00344">
    <property type="entry name" value="BCTRLSENSOR"/>
</dbReference>
<reference evidence="10 11" key="1">
    <citation type="submission" date="2020-10" db="EMBL/GenBank/DDBJ databases">
        <title>The genome sequence of Chitinilyticum litopenaei 4Y14.</title>
        <authorList>
            <person name="Liu Y."/>
        </authorList>
    </citation>
    <scope>NUCLEOTIDE SEQUENCE [LARGE SCALE GENOMIC DNA]</scope>
    <source>
        <strain evidence="10 11">4Y14</strain>
    </source>
</reference>
<dbReference type="EC" id="2.7.13.3" evidence="3"/>
<evidence type="ECO:0000256" key="5">
    <source>
        <dbReference type="ARBA" id="ARBA00022679"/>
    </source>
</evidence>
<comment type="caution">
    <text evidence="10">The sequence shown here is derived from an EMBL/GenBank/DDBJ whole genome shotgun (WGS) entry which is preliminary data.</text>
</comment>
<evidence type="ECO:0000256" key="6">
    <source>
        <dbReference type="ARBA" id="ARBA00022777"/>
    </source>
</evidence>
<dbReference type="RefSeq" id="WP_194115064.1">
    <property type="nucleotide sequence ID" value="NZ_JADFUA010000002.1"/>
</dbReference>
<dbReference type="InterPro" id="IPR003661">
    <property type="entry name" value="HisK_dim/P_dom"/>
</dbReference>
<keyword evidence="11" id="KW-1185">Reference proteome</keyword>
<feature type="domain" description="Histidine kinase" evidence="9">
    <location>
        <begin position="540"/>
        <end position="756"/>
    </location>
</feature>
<evidence type="ECO:0000313" key="10">
    <source>
        <dbReference type="EMBL" id="MBE9608547.1"/>
    </source>
</evidence>
<evidence type="ECO:0000259" key="9">
    <source>
        <dbReference type="PROSITE" id="PS50109"/>
    </source>
</evidence>
<dbReference type="InterPro" id="IPR050736">
    <property type="entry name" value="Sensor_HK_Regulatory"/>
</dbReference>
<dbReference type="GO" id="GO:0005886">
    <property type="term" value="C:plasma membrane"/>
    <property type="evidence" value="ECO:0007669"/>
    <property type="project" value="UniProtKB-SubCell"/>
</dbReference>
<comment type="subcellular location">
    <subcellularLocation>
        <location evidence="2">Cell inner membrane</location>
        <topology evidence="2">Multi-pass membrane protein</topology>
    </subcellularLocation>
</comment>
<dbReference type="InterPro" id="IPR019734">
    <property type="entry name" value="TPR_rpt"/>
</dbReference>
<keyword evidence="6" id="KW-0418">Kinase</keyword>
<dbReference type="FunFam" id="3.30.565.10:FF:000006">
    <property type="entry name" value="Sensor histidine kinase WalK"/>
    <property type="match status" value="1"/>
</dbReference>
<dbReference type="Gene3D" id="3.30.565.10">
    <property type="entry name" value="Histidine kinase-like ATPase, C-terminal domain"/>
    <property type="match status" value="1"/>
</dbReference>
<dbReference type="SUPFAM" id="SSF55781">
    <property type="entry name" value="GAF domain-like"/>
    <property type="match status" value="1"/>
</dbReference>
<gene>
    <name evidence="10" type="ORF">INR99_04225</name>
</gene>
<dbReference type="AlphaFoldDB" id="A0A8J7FJA8"/>
<dbReference type="InterPro" id="IPR004358">
    <property type="entry name" value="Sig_transdc_His_kin-like_C"/>
</dbReference>
<dbReference type="Pfam" id="PF02518">
    <property type="entry name" value="HATPase_c"/>
    <property type="match status" value="1"/>
</dbReference>
<dbReference type="SMART" id="SM00387">
    <property type="entry name" value="HATPase_c"/>
    <property type="match status" value="1"/>
</dbReference>
<dbReference type="Gene3D" id="3.30.450.40">
    <property type="match status" value="1"/>
</dbReference>
<proteinExistence type="predicted"/>
<dbReference type="SMART" id="SM00028">
    <property type="entry name" value="TPR"/>
    <property type="match status" value="3"/>
</dbReference>
<organism evidence="10 11">
    <name type="scientific">Chitinilyticum piscinae</name>
    <dbReference type="NCBI Taxonomy" id="2866724"/>
    <lineage>
        <taxon>Bacteria</taxon>
        <taxon>Pseudomonadati</taxon>
        <taxon>Pseudomonadota</taxon>
        <taxon>Betaproteobacteria</taxon>
        <taxon>Neisseriales</taxon>
        <taxon>Chitinibacteraceae</taxon>
        <taxon>Chitinilyticum</taxon>
    </lineage>
</organism>
<dbReference type="InterPro" id="IPR036097">
    <property type="entry name" value="HisK_dim/P_sf"/>
</dbReference>
<dbReference type="PANTHER" id="PTHR43711">
    <property type="entry name" value="TWO-COMPONENT HISTIDINE KINASE"/>
    <property type="match status" value="1"/>
</dbReference>
<dbReference type="EMBL" id="JADFUA010000002">
    <property type="protein sequence ID" value="MBE9608547.1"/>
    <property type="molecule type" value="Genomic_DNA"/>
</dbReference>
<evidence type="ECO:0000256" key="2">
    <source>
        <dbReference type="ARBA" id="ARBA00004429"/>
    </source>
</evidence>
<dbReference type="CDD" id="cd00082">
    <property type="entry name" value="HisKA"/>
    <property type="match status" value="1"/>
</dbReference>
<feature type="coiled-coil region" evidence="8">
    <location>
        <begin position="506"/>
        <end position="533"/>
    </location>
</feature>
<dbReference type="GO" id="GO:0000155">
    <property type="term" value="F:phosphorelay sensor kinase activity"/>
    <property type="evidence" value="ECO:0007669"/>
    <property type="project" value="InterPro"/>
</dbReference>
<dbReference type="InterPro" id="IPR005467">
    <property type="entry name" value="His_kinase_dom"/>
</dbReference>
<keyword evidence="5" id="KW-0808">Transferase</keyword>
<dbReference type="SUPFAM" id="SSF55874">
    <property type="entry name" value="ATPase domain of HSP90 chaperone/DNA topoisomerase II/histidine kinase"/>
    <property type="match status" value="1"/>
</dbReference>
<sequence length="769" mass="85142">MSDNAPLPSLRDQIDQISELAHQQRGLAYEHCLAALEQARGSGDDAAFIALTVLYARLIDQRGYPDSDIDLLHEGLQLAQERLQLHEQAALLHVIGRAYYTRAEYRNALQSWILARECAIQCGDRLSWAHIDAGIAQIYDGLGDHATACTLHEEASRRAADLADPELQLNMQLNLGYSQYRLGRLGEARSNYQQALLLSRQLEHRDDEGEALFRLAEVDLQEGLLDAARQGLADAQRLCHSAAHWWGLANVHINQARMAKHCGDSSAARRHAEEGLASALRAGARHVELACHRLIAELAEADGQYAQALASERQATQLEQAISHHSGNPWDLRALEDLAGIRISPERRLLQLAAEPMLFQGEMTDIAQLLCRRAREIVPCNAVSLWLNDPHREQMSCQLRSPPARFRLPDWDIRSSAELNTLLASGSALVAHTAAHHLALQPVYAEHLAPLGIKSLLIIPLQQNGARLGMLLFEHVQRQHNWLLEEVQYANQVGIITLRALGILEQRRLQAALNQKTRELEEARDHAEAANQAKTQFISRVSHELRTPMHAILSFARLGQDKLAFASQEQLNRYFSNIVESGQRMLEQVNDLLDITKVSAGKMSFSFSRHDLAQLCEVVCSEITALARNRQISIDLLNRCSDSLLDCDGGRIEQIIRNLLSNAIKFSQKNGAIQVQLQDSDVTLTLSVIDHGTGIPEADLPKIFEPFYQSDQHHYGGTGLGLAICREIAAAHSGSLLAHNLAGGGACFTLTLPRHQPGTQTVSTASAAR</sequence>
<dbReference type="PANTHER" id="PTHR43711:SF1">
    <property type="entry name" value="HISTIDINE KINASE 1"/>
    <property type="match status" value="1"/>
</dbReference>
<dbReference type="Pfam" id="PF01590">
    <property type="entry name" value="GAF"/>
    <property type="match status" value="1"/>
</dbReference>
<evidence type="ECO:0000313" key="11">
    <source>
        <dbReference type="Proteomes" id="UP000604481"/>
    </source>
</evidence>
<accession>A0A8J7FJA8</accession>
<dbReference type="InterPro" id="IPR029016">
    <property type="entry name" value="GAF-like_dom_sf"/>
</dbReference>
<dbReference type="PROSITE" id="PS50109">
    <property type="entry name" value="HIS_KIN"/>
    <property type="match status" value="1"/>
</dbReference>
<evidence type="ECO:0000256" key="1">
    <source>
        <dbReference type="ARBA" id="ARBA00000085"/>
    </source>
</evidence>
<dbReference type="InterPro" id="IPR003594">
    <property type="entry name" value="HATPase_dom"/>
</dbReference>
<dbReference type="InterPro" id="IPR011990">
    <property type="entry name" value="TPR-like_helical_dom_sf"/>
</dbReference>
<dbReference type="SMART" id="SM00388">
    <property type="entry name" value="HisKA"/>
    <property type="match status" value="1"/>
</dbReference>
<dbReference type="SUPFAM" id="SSF47384">
    <property type="entry name" value="Homodimeric domain of signal transducing histidine kinase"/>
    <property type="match status" value="1"/>
</dbReference>
<evidence type="ECO:0000256" key="3">
    <source>
        <dbReference type="ARBA" id="ARBA00012438"/>
    </source>
</evidence>